<feature type="region of interest" description="Disordered" evidence="7">
    <location>
        <begin position="61"/>
        <end position="104"/>
    </location>
</feature>
<gene>
    <name evidence="10" type="primary">CYC2A1</name>
</gene>
<evidence type="ECO:0000256" key="1">
    <source>
        <dbReference type="ARBA" id="ARBA00004123"/>
    </source>
</evidence>
<evidence type="ECO:0000256" key="4">
    <source>
        <dbReference type="ARBA" id="ARBA00023125"/>
    </source>
</evidence>
<comment type="subcellular location">
    <subcellularLocation>
        <location evidence="1">Nucleus</location>
    </subcellularLocation>
</comment>
<dbReference type="Pfam" id="PF03634">
    <property type="entry name" value="TCP"/>
    <property type="match status" value="1"/>
</dbReference>
<proteinExistence type="predicted"/>
<dbReference type="InterPro" id="IPR005333">
    <property type="entry name" value="Transcription_factor_TCP"/>
</dbReference>
<keyword evidence="4" id="KW-0238">DNA-binding</keyword>
<keyword evidence="6" id="KW-0539">Nucleus</keyword>
<evidence type="ECO:0000256" key="7">
    <source>
        <dbReference type="SAM" id="MobiDB-lite"/>
    </source>
</evidence>
<feature type="non-terminal residue" evidence="10">
    <location>
        <position position="198"/>
    </location>
</feature>
<dbReference type="InterPro" id="IPR017887">
    <property type="entry name" value="TF_TCP_subgr"/>
</dbReference>
<organism evidence="10">
    <name type="scientific">Scrophularia variegata</name>
    <dbReference type="NCBI Taxonomy" id="1042522"/>
    <lineage>
        <taxon>Eukaryota</taxon>
        <taxon>Viridiplantae</taxon>
        <taxon>Streptophyta</taxon>
        <taxon>Embryophyta</taxon>
        <taxon>Tracheophyta</taxon>
        <taxon>Spermatophyta</taxon>
        <taxon>Magnoliopsida</taxon>
        <taxon>eudicotyledons</taxon>
        <taxon>Gunneridae</taxon>
        <taxon>Pentapetalae</taxon>
        <taxon>asterids</taxon>
        <taxon>lamiids</taxon>
        <taxon>Lamiales</taxon>
        <taxon>Scrophulariaceae</taxon>
        <taxon>Scrophularieae</taxon>
        <taxon>Scrophularia</taxon>
    </lineage>
</organism>
<protein>
    <submittedName>
        <fullName evidence="10">TCP transcription factor</fullName>
    </submittedName>
</protein>
<dbReference type="PANTHER" id="PTHR31072:SF224">
    <property type="entry name" value="TRANSCRIPTION FACTOR TCP1"/>
    <property type="match status" value="1"/>
</dbReference>
<evidence type="ECO:0000256" key="2">
    <source>
        <dbReference type="ARBA" id="ARBA00022473"/>
    </source>
</evidence>
<evidence type="ECO:0000259" key="9">
    <source>
        <dbReference type="PROSITE" id="PS51370"/>
    </source>
</evidence>
<dbReference type="AlphaFoldDB" id="A0A096ZGG5"/>
<reference evidence="10" key="1">
    <citation type="journal article" date="2014" name="New Phytol.">
        <title>Duplication and expression of CYC2-like genes in the origin and maintenance of corolla zygomorphy in Lamiales.</title>
        <authorList>
            <person name="Zhong J."/>
            <person name="Kellogg E.A."/>
        </authorList>
    </citation>
    <scope>NUCLEOTIDE SEQUENCE</scope>
</reference>
<dbReference type="GO" id="GO:2000032">
    <property type="term" value="P:regulation of secondary shoot formation"/>
    <property type="evidence" value="ECO:0007669"/>
    <property type="project" value="TreeGrafter"/>
</dbReference>
<keyword evidence="5" id="KW-0804">Transcription</keyword>
<dbReference type="PROSITE" id="PS51370">
    <property type="entry name" value="R"/>
    <property type="match status" value="1"/>
</dbReference>
<keyword evidence="2" id="KW-0217">Developmental protein</keyword>
<evidence type="ECO:0000256" key="5">
    <source>
        <dbReference type="ARBA" id="ARBA00023163"/>
    </source>
</evidence>
<dbReference type="PANTHER" id="PTHR31072">
    <property type="entry name" value="TRANSCRIPTION FACTOR TCP4-RELATED"/>
    <property type="match status" value="1"/>
</dbReference>
<dbReference type="PROSITE" id="PS51369">
    <property type="entry name" value="TCP"/>
    <property type="match status" value="1"/>
</dbReference>
<feature type="non-terminal residue" evidence="10">
    <location>
        <position position="1"/>
    </location>
</feature>
<sequence>KDRHSKIHTAQGERDQRVRLSIAIARKFFDLQEILGFDKPSKTLDWLLTESKHAIKELAASGRVSSPSDHQCEVVSVENASSDSKSKGKEPRHQLANLAKESRAKARARARERTIEKMCIKQLNGATNTTFEHQIPFRVSNDSSGNHDDDGMINNSIFGFQQNLFVSRDLVSNYNIPSLNPNENWDVCAILDQHKFIN</sequence>
<dbReference type="GO" id="GO:0043565">
    <property type="term" value="F:sequence-specific DNA binding"/>
    <property type="evidence" value="ECO:0007669"/>
    <property type="project" value="TreeGrafter"/>
</dbReference>
<evidence type="ECO:0000256" key="3">
    <source>
        <dbReference type="ARBA" id="ARBA00023015"/>
    </source>
</evidence>
<feature type="compositionally biased region" description="Basic and acidic residues" evidence="7">
    <location>
        <begin position="84"/>
        <end position="93"/>
    </location>
</feature>
<dbReference type="GO" id="GO:0005634">
    <property type="term" value="C:nucleus"/>
    <property type="evidence" value="ECO:0007669"/>
    <property type="project" value="UniProtKB-SubCell"/>
</dbReference>
<evidence type="ECO:0000256" key="6">
    <source>
        <dbReference type="ARBA" id="ARBA00023242"/>
    </source>
</evidence>
<evidence type="ECO:0000259" key="8">
    <source>
        <dbReference type="PROSITE" id="PS51369"/>
    </source>
</evidence>
<name>A0A096ZGG5_9LAMI</name>
<dbReference type="EMBL" id="KM526835">
    <property type="protein sequence ID" value="AIR77836.1"/>
    <property type="molecule type" value="Genomic_DNA"/>
</dbReference>
<dbReference type="InterPro" id="IPR017888">
    <property type="entry name" value="CYC/TB1_R_domain"/>
</dbReference>
<accession>A0A096ZGG5</accession>
<feature type="domain" description="TCP" evidence="8">
    <location>
        <begin position="1"/>
        <end position="58"/>
    </location>
</feature>
<keyword evidence="3" id="KW-0805">Transcription regulation</keyword>
<feature type="domain" description="R" evidence="9">
    <location>
        <begin position="100"/>
        <end position="117"/>
    </location>
</feature>
<evidence type="ECO:0000313" key="10">
    <source>
        <dbReference type="EMBL" id="AIR77836.1"/>
    </source>
</evidence>
<dbReference type="GO" id="GO:0003700">
    <property type="term" value="F:DNA-binding transcription factor activity"/>
    <property type="evidence" value="ECO:0007669"/>
    <property type="project" value="InterPro"/>
</dbReference>